<comment type="caution">
    <text evidence="2">The sequence shown here is derived from an EMBL/GenBank/DDBJ whole genome shotgun (WGS) entry which is preliminary data.</text>
</comment>
<keyword evidence="1" id="KW-0812">Transmembrane</keyword>
<evidence type="ECO:0000313" key="3">
    <source>
        <dbReference type="Proteomes" id="UP000266287"/>
    </source>
</evidence>
<proteinExistence type="predicted"/>
<reference evidence="2 3" key="1">
    <citation type="submission" date="2018-08" db="EMBL/GenBank/DDBJ databases">
        <title>Draft genome of candidate division NPL-UPA2 bacterium Unc8 that adapted to ultra-basic serpentinizing groundwater.</title>
        <authorList>
            <person name="Ishii S."/>
            <person name="Suzuki S."/>
            <person name="Nealson K.H."/>
        </authorList>
    </citation>
    <scope>NUCLEOTIDE SEQUENCE [LARGE SCALE GENOMIC DNA]</scope>
    <source>
        <strain evidence="2">Unc8</strain>
    </source>
</reference>
<feature type="transmembrane region" description="Helical" evidence="1">
    <location>
        <begin position="86"/>
        <end position="114"/>
    </location>
</feature>
<gene>
    <name evidence="2" type="ORF">B9J77_01505</name>
</gene>
<dbReference type="EMBL" id="NDHY01000002">
    <property type="protein sequence ID" value="RII00718.1"/>
    <property type="molecule type" value="Genomic_DNA"/>
</dbReference>
<name>A0A399FWB4_UNCN2</name>
<feature type="transmembrane region" description="Helical" evidence="1">
    <location>
        <begin position="20"/>
        <end position="41"/>
    </location>
</feature>
<accession>A0A399FWB4</accession>
<feature type="transmembrane region" description="Helical" evidence="1">
    <location>
        <begin position="53"/>
        <end position="74"/>
    </location>
</feature>
<keyword evidence="1" id="KW-0472">Membrane</keyword>
<dbReference type="Proteomes" id="UP000266287">
    <property type="component" value="Unassembled WGS sequence"/>
</dbReference>
<feature type="transmembrane region" description="Helical" evidence="1">
    <location>
        <begin position="155"/>
        <end position="175"/>
    </location>
</feature>
<dbReference type="PROSITE" id="PS51257">
    <property type="entry name" value="PROKAR_LIPOPROTEIN"/>
    <property type="match status" value="1"/>
</dbReference>
<protein>
    <submittedName>
        <fullName evidence="2">Uncharacterized protein</fullName>
    </submittedName>
</protein>
<feature type="transmembrane region" description="Helical" evidence="1">
    <location>
        <begin position="181"/>
        <end position="206"/>
    </location>
</feature>
<organism evidence="2 3">
    <name type="scientific">candidate division NPL-UPA2 bacterium Unc8</name>
    <dbReference type="NCBI Taxonomy" id="1980939"/>
    <lineage>
        <taxon>Bacteria</taxon>
    </lineage>
</organism>
<keyword evidence="1" id="KW-1133">Transmembrane helix</keyword>
<dbReference type="AlphaFoldDB" id="A0A399FWB4"/>
<evidence type="ECO:0000256" key="1">
    <source>
        <dbReference type="SAM" id="Phobius"/>
    </source>
</evidence>
<evidence type="ECO:0000313" key="2">
    <source>
        <dbReference type="EMBL" id="RII00718.1"/>
    </source>
</evidence>
<sequence>MTYNSKFRHILNELRHHAPFTALSACIAIALLHIYTRVILANNGQMAEFAWRWFHIFHPVHIFLSAVATTAMFYRHEKKLFKAIIIGLAGSLVICAISDVFFPFLGGIIFGIELNFHLCLIKHSEVILPFAVFGIFLGLILSWKTYGRIQTIFPHSLHVLISTMATMLYLAAFGLTMPHIAGIFLIVFLGVIIPCCSSDIALPLLFNKNIDI</sequence>
<feature type="transmembrane region" description="Helical" evidence="1">
    <location>
        <begin position="126"/>
        <end position="143"/>
    </location>
</feature>